<evidence type="ECO:0000313" key="7">
    <source>
        <dbReference type="Proteomes" id="UP001521150"/>
    </source>
</evidence>
<dbReference type="InterPro" id="IPR036188">
    <property type="entry name" value="FAD/NAD-bd_sf"/>
</dbReference>
<evidence type="ECO:0000313" key="6">
    <source>
        <dbReference type="EMBL" id="MCE7002388.1"/>
    </source>
</evidence>
<dbReference type="SUPFAM" id="SSF52833">
    <property type="entry name" value="Thioredoxin-like"/>
    <property type="match status" value="1"/>
</dbReference>
<evidence type="ECO:0000256" key="1">
    <source>
        <dbReference type="ARBA" id="ARBA00001974"/>
    </source>
</evidence>
<dbReference type="InterPro" id="IPR036249">
    <property type="entry name" value="Thioredoxin-like_sf"/>
</dbReference>
<dbReference type="Pfam" id="PF01494">
    <property type="entry name" value="FAD_binding_3"/>
    <property type="match status" value="1"/>
</dbReference>
<dbReference type="GO" id="GO:0004497">
    <property type="term" value="F:monooxygenase activity"/>
    <property type="evidence" value="ECO:0007669"/>
    <property type="project" value="UniProtKB-KW"/>
</dbReference>
<dbReference type="Proteomes" id="UP001521150">
    <property type="component" value="Unassembled WGS sequence"/>
</dbReference>
<accession>A0ABS8Z736</accession>
<evidence type="ECO:0000259" key="5">
    <source>
        <dbReference type="Pfam" id="PF01494"/>
    </source>
</evidence>
<dbReference type="InterPro" id="IPR050641">
    <property type="entry name" value="RIFMO-like"/>
</dbReference>
<feature type="domain" description="FAD-binding" evidence="5">
    <location>
        <begin position="2"/>
        <end position="335"/>
    </location>
</feature>
<proteinExistence type="inferred from homology"/>
<evidence type="ECO:0000256" key="3">
    <source>
        <dbReference type="ARBA" id="ARBA00022630"/>
    </source>
</evidence>
<gene>
    <name evidence="6" type="ORF">LWC34_06015</name>
</gene>
<comment type="cofactor">
    <cofactor evidence="1">
        <name>FAD</name>
        <dbReference type="ChEBI" id="CHEBI:57692"/>
    </cofactor>
</comment>
<dbReference type="Pfam" id="PF21274">
    <property type="entry name" value="Rng_hyd_C"/>
    <property type="match status" value="1"/>
</dbReference>
<keyword evidence="6" id="KW-0503">Monooxygenase</keyword>
<comment type="caution">
    <text evidence="6">The sequence shown here is derived from an EMBL/GenBank/DDBJ whole genome shotgun (WGS) entry which is preliminary data.</text>
</comment>
<dbReference type="EMBL" id="JAJVCN010000001">
    <property type="protein sequence ID" value="MCE7002388.1"/>
    <property type="molecule type" value="Genomic_DNA"/>
</dbReference>
<dbReference type="Gene3D" id="3.30.70.2450">
    <property type="match status" value="1"/>
</dbReference>
<keyword evidence="7" id="KW-1185">Reference proteome</keyword>
<keyword evidence="6" id="KW-0560">Oxidoreductase</keyword>
<evidence type="ECO:0000256" key="4">
    <source>
        <dbReference type="ARBA" id="ARBA00022827"/>
    </source>
</evidence>
<evidence type="ECO:0000256" key="2">
    <source>
        <dbReference type="ARBA" id="ARBA00007801"/>
    </source>
</evidence>
<dbReference type="PRINTS" id="PR00420">
    <property type="entry name" value="RNGMNOXGNASE"/>
</dbReference>
<dbReference type="InterPro" id="IPR002938">
    <property type="entry name" value="FAD-bd"/>
</dbReference>
<name>A0ABS8Z736_9PSEU</name>
<keyword evidence="4" id="KW-0274">FAD</keyword>
<dbReference type="Gene3D" id="3.40.30.120">
    <property type="match status" value="1"/>
</dbReference>
<dbReference type="SUPFAM" id="SSF51905">
    <property type="entry name" value="FAD/NAD(P)-binding domain"/>
    <property type="match status" value="1"/>
</dbReference>
<dbReference type="Gene3D" id="3.50.50.60">
    <property type="entry name" value="FAD/NAD(P)-binding domain"/>
    <property type="match status" value="1"/>
</dbReference>
<dbReference type="PANTHER" id="PTHR43004">
    <property type="entry name" value="TRK SYSTEM POTASSIUM UPTAKE PROTEIN"/>
    <property type="match status" value="1"/>
</dbReference>
<keyword evidence="3" id="KW-0285">Flavoprotein</keyword>
<reference evidence="6 7" key="1">
    <citation type="submission" date="2021-12" db="EMBL/GenBank/DDBJ databases">
        <title>Genome sequence of Kibdelosporangium philippinense ATCC 49844.</title>
        <authorList>
            <person name="Fedorov E.A."/>
            <person name="Omeragic M."/>
            <person name="Shalygina K.F."/>
            <person name="Maclea K.S."/>
        </authorList>
    </citation>
    <scope>NUCLEOTIDE SEQUENCE [LARGE SCALE GENOMIC DNA]</scope>
    <source>
        <strain evidence="6 7">ATCC 49844</strain>
    </source>
</reference>
<dbReference type="PANTHER" id="PTHR43004:SF19">
    <property type="entry name" value="BINDING MONOOXYGENASE, PUTATIVE (JCVI)-RELATED"/>
    <property type="match status" value="1"/>
</dbReference>
<dbReference type="NCBIfam" id="NF004832">
    <property type="entry name" value="PRK06184.1"/>
    <property type="match status" value="1"/>
</dbReference>
<dbReference type="RefSeq" id="WP_233723472.1">
    <property type="nucleotide sequence ID" value="NZ_JAJVCN010000001.1"/>
</dbReference>
<comment type="similarity">
    <text evidence="2">Belongs to the PheA/TfdB FAD monooxygenase family.</text>
</comment>
<protein>
    <submittedName>
        <fullName evidence="6">FAD-dependent monooxygenase</fullName>
    </submittedName>
</protein>
<sequence length="479" mass="51633">MTDVLIAGAGPTGLTLACELAVRGVDVRVVDRADRFFGGSRADGIQPRTLEVFDDLGIIDQIVASGDLGTVIRAYQGDKVVWEGQMTAPTDPTPAVPYPNTWFVPQFRTEEILRERLAALGVRVELSTELLDFTQDAGGVTATLSTGTTRARYLVGADGGHSTVRKRLGIAFPGKTDESTAMLFADARVDGITHDHGRIWQAGDASVSVTPLAGTELFFVVTQPPDNQDEPVRDYLQRLVTESSGNPDIQIGEVTWHTTWRSNIRLAERLRDGRVFLAGDAGHVHPPTGGQGMNTGIQDGYNLGWKLAAALAGAPDIVLDSYESERLATARTALDISTNLLEKHRRGDEDAHVRGPEVHQLTLNYRGSPLSHDDRAIPGALRAGDRAPDAPVTTADGRSTRLFDLFRGPHWTLLDFSAAPTIASTVAKEATETVVDSEGHVQAAYDVADSLVLIRPDGYIGLVTTDSEQLSKYWAAIHG</sequence>
<organism evidence="6 7">
    <name type="scientific">Kibdelosporangium philippinense</name>
    <dbReference type="NCBI Taxonomy" id="211113"/>
    <lineage>
        <taxon>Bacteria</taxon>
        <taxon>Bacillati</taxon>
        <taxon>Actinomycetota</taxon>
        <taxon>Actinomycetes</taxon>
        <taxon>Pseudonocardiales</taxon>
        <taxon>Pseudonocardiaceae</taxon>
        <taxon>Kibdelosporangium</taxon>
    </lineage>
</organism>